<feature type="signal peptide" evidence="1">
    <location>
        <begin position="1"/>
        <end position="22"/>
    </location>
</feature>
<dbReference type="GO" id="GO:0016798">
    <property type="term" value="F:hydrolase activity, acting on glycosyl bonds"/>
    <property type="evidence" value="ECO:0007669"/>
    <property type="project" value="UniProtKB-KW"/>
</dbReference>
<evidence type="ECO:0000313" key="3">
    <source>
        <dbReference type="EMBL" id="MCJ0741750.1"/>
    </source>
</evidence>
<keyword evidence="4" id="KW-1185">Reference proteome</keyword>
<comment type="caution">
    <text evidence="3">The sequence shown here is derived from an EMBL/GenBank/DDBJ whole genome shotgun (WGS) entry which is preliminary data.</text>
</comment>
<keyword evidence="1" id="KW-0732">Signal</keyword>
<dbReference type="PANTHER" id="PTHR40446">
    <property type="entry name" value="N-ACETYLGLUCOSAMINE-1-PHOSPHODIESTER ALPHA-N-ACETYLGLUCOSAMINIDASE"/>
    <property type="match status" value="1"/>
</dbReference>
<protein>
    <submittedName>
        <fullName evidence="3">Phosphodiester glycosidase family protein</fullName>
    </submittedName>
</protein>
<name>A0ABS9ZT29_9SPHI</name>
<evidence type="ECO:0000313" key="4">
    <source>
        <dbReference type="Proteomes" id="UP001165460"/>
    </source>
</evidence>
<proteinExistence type="predicted"/>
<organism evidence="3 4">
    <name type="scientific">Pedobacter montanisoli</name>
    <dbReference type="NCBI Taxonomy" id="2923277"/>
    <lineage>
        <taxon>Bacteria</taxon>
        <taxon>Pseudomonadati</taxon>
        <taxon>Bacteroidota</taxon>
        <taxon>Sphingobacteriia</taxon>
        <taxon>Sphingobacteriales</taxon>
        <taxon>Sphingobacteriaceae</taxon>
        <taxon>Pedobacter</taxon>
    </lineage>
</organism>
<feature type="chain" id="PRO_5045091073" evidence="1">
    <location>
        <begin position="23"/>
        <end position="291"/>
    </location>
</feature>
<gene>
    <name evidence="3" type="ORF">MMF97_03425</name>
</gene>
<dbReference type="PANTHER" id="PTHR40446:SF2">
    <property type="entry name" value="N-ACETYLGLUCOSAMINE-1-PHOSPHODIESTER ALPHA-N-ACETYLGLUCOSAMINIDASE"/>
    <property type="match status" value="1"/>
</dbReference>
<feature type="domain" description="Phosphodiester glycosidase" evidence="2">
    <location>
        <begin position="94"/>
        <end position="285"/>
    </location>
</feature>
<sequence>MFKQFICVTAFLALFSSSFAQQADSVVFVNAHWSKKKVSKRTHLLTHHFNEKNLFAANQNISYLEVKNRGEKPFIAFGFDPRVLKETRTFADENNAFAAINGTFFDIKNGGSVDYLRVNGQTVNENQLGKGGNRALHQRAAIVIDHNKLQIKKWDGSTDWEKNLGESNVMLSGPLLIINNQKETLDTVAFNKLRHPRTAIGIKPNGNLLFLTVDGRNENSDGMSLFELSKIMSWLGCTSAINLDGGGSTTLWVRGQNENGVVNYPSDNKKWDHNGQRKVANVILLKTSPKQ</sequence>
<evidence type="ECO:0000259" key="2">
    <source>
        <dbReference type="Pfam" id="PF09992"/>
    </source>
</evidence>
<keyword evidence="3" id="KW-0378">Hydrolase</keyword>
<evidence type="ECO:0000256" key="1">
    <source>
        <dbReference type="SAM" id="SignalP"/>
    </source>
</evidence>
<accession>A0ABS9ZT29</accession>
<dbReference type="EMBL" id="JALGBH010000001">
    <property type="protein sequence ID" value="MCJ0741750.1"/>
    <property type="molecule type" value="Genomic_DNA"/>
</dbReference>
<dbReference type="Proteomes" id="UP001165460">
    <property type="component" value="Unassembled WGS sequence"/>
</dbReference>
<keyword evidence="3" id="KW-0326">Glycosidase</keyword>
<dbReference type="RefSeq" id="WP_243359172.1">
    <property type="nucleotide sequence ID" value="NZ_JALGBH010000001.1"/>
</dbReference>
<reference evidence="3" key="1">
    <citation type="submission" date="2022-03" db="EMBL/GenBank/DDBJ databases">
        <authorList>
            <person name="Woo C.Y."/>
        </authorList>
    </citation>
    <scope>NUCLEOTIDE SEQUENCE</scope>
    <source>
        <strain evidence="3">CYS-01</strain>
    </source>
</reference>
<dbReference type="InterPro" id="IPR018711">
    <property type="entry name" value="NAGPA"/>
</dbReference>
<dbReference type="Pfam" id="PF09992">
    <property type="entry name" value="NAGPA"/>
    <property type="match status" value="1"/>
</dbReference>